<name>A0ABQ5YGP1_9NEIS</name>
<dbReference type="Pfam" id="PF02810">
    <property type="entry name" value="SEC-C"/>
    <property type="match status" value="1"/>
</dbReference>
<dbReference type="PANTHER" id="PTHR33747:SF1">
    <property type="entry name" value="ADENYLATE CYCLASE-ASSOCIATED CAP C-TERMINAL DOMAIN-CONTAINING PROTEIN"/>
    <property type="match status" value="1"/>
</dbReference>
<protein>
    <recommendedName>
        <fullName evidence="4">DUF1186 domain-containing protein</fullName>
    </recommendedName>
</protein>
<accession>A0ABQ5YGP1</accession>
<evidence type="ECO:0000313" key="3">
    <source>
        <dbReference type="Proteomes" id="UP001156706"/>
    </source>
</evidence>
<evidence type="ECO:0000313" key="2">
    <source>
        <dbReference type="EMBL" id="GLR12089.1"/>
    </source>
</evidence>
<dbReference type="EMBL" id="BSOG01000001">
    <property type="protein sequence ID" value="GLR12089.1"/>
    <property type="molecule type" value="Genomic_DNA"/>
</dbReference>
<dbReference type="SUPFAM" id="SSF103642">
    <property type="entry name" value="Sec-C motif"/>
    <property type="match status" value="1"/>
</dbReference>
<sequence length="323" mass="35534">MTAPLPALTAEQEARLPQDWPTIAAQLSHYHGEFPLLALAAALRQPALVIPGLVAELADCAAQPGKRTDDDEGWMLHLYAMHLLAALREPAAFAPLLAMTRLDGETLEELLGDHLTEGLPRALAATCPGDEAALQALADDSQAYFWSRSAALRALALRTLEGDYPRASLLAWLTEASQREAERMVDQGLQPEQGSATDYLSELVVTMEEIGAAELAEQVAEWFEDGLVDDAFLQLEESQQRMQRDWATCQAEELDHGWGYPRDIAAEIGRWACFHPDEDDDEDEETEREPQQPIKRDAPKVGRNDPCPCGSGKKYKKCCGANA</sequence>
<evidence type="ECO:0008006" key="4">
    <source>
        <dbReference type="Google" id="ProtNLM"/>
    </source>
</evidence>
<proteinExistence type="predicted"/>
<gene>
    <name evidence="2" type="ORF">GCM10007907_08790</name>
</gene>
<feature type="compositionally biased region" description="Basic and acidic residues" evidence="1">
    <location>
        <begin position="288"/>
        <end position="303"/>
    </location>
</feature>
<keyword evidence="3" id="KW-1185">Reference proteome</keyword>
<feature type="compositionally biased region" description="Acidic residues" evidence="1">
    <location>
        <begin position="277"/>
        <end position="287"/>
    </location>
</feature>
<dbReference type="InterPro" id="IPR010602">
    <property type="entry name" value="DUF1186"/>
</dbReference>
<reference evidence="3" key="1">
    <citation type="journal article" date="2019" name="Int. J. Syst. Evol. Microbiol.">
        <title>The Global Catalogue of Microorganisms (GCM) 10K type strain sequencing project: providing services to taxonomists for standard genome sequencing and annotation.</title>
        <authorList>
            <consortium name="The Broad Institute Genomics Platform"/>
            <consortium name="The Broad Institute Genome Sequencing Center for Infectious Disease"/>
            <person name="Wu L."/>
            <person name="Ma J."/>
        </authorList>
    </citation>
    <scope>NUCLEOTIDE SEQUENCE [LARGE SCALE GENOMIC DNA]</scope>
    <source>
        <strain evidence="3">NBRC 110044</strain>
    </source>
</reference>
<comment type="caution">
    <text evidence="2">The sequence shown here is derived from an EMBL/GenBank/DDBJ whole genome shotgun (WGS) entry which is preliminary data.</text>
</comment>
<dbReference type="PANTHER" id="PTHR33747">
    <property type="entry name" value="UPF0225 PROTEIN SCO1677"/>
    <property type="match status" value="1"/>
</dbReference>
<organism evidence="2 3">
    <name type="scientific">Chitinimonas prasina</name>
    <dbReference type="NCBI Taxonomy" id="1434937"/>
    <lineage>
        <taxon>Bacteria</taxon>
        <taxon>Pseudomonadati</taxon>
        <taxon>Pseudomonadota</taxon>
        <taxon>Betaproteobacteria</taxon>
        <taxon>Neisseriales</taxon>
        <taxon>Chitinibacteraceae</taxon>
        <taxon>Chitinimonas</taxon>
    </lineage>
</organism>
<evidence type="ECO:0000256" key="1">
    <source>
        <dbReference type="SAM" id="MobiDB-lite"/>
    </source>
</evidence>
<dbReference type="InterPro" id="IPR004027">
    <property type="entry name" value="SEC_C_motif"/>
</dbReference>
<dbReference type="Gene3D" id="3.10.450.50">
    <property type="match status" value="1"/>
</dbReference>
<feature type="region of interest" description="Disordered" evidence="1">
    <location>
        <begin position="275"/>
        <end position="313"/>
    </location>
</feature>
<dbReference type="Pfam" id="PF06685">
    <property type="entry name" value="DUF1186"/>
    <property type="match status" value="1"/>
</dbReference>
<dbReference type="Proteomes" id="UP001156706">
    <property type="component" value="Unassembled WGS sequence"/>
</dbReference>